<evidence type="ECO:0000313" key="4">
    <source>
        <dbReference type="Proteomes" id="UP000023152"/>
    </source>
</evidence>
<feature type="region of interest" description="Disordered" evidence="2">
    <location>
        <begin position="56"/>
        <end position="81"/>
    </location>
</feature>
<accession>X6LAB2</accession>
<evidence type="ECO:0000313" key="3">
    <source>
        <dbReference type="EMBL" id="ETN98463.1"/>
    </source>
</evidence>
<proteinExistence type="predicted"/>
<dbReference type="AlphaFoldDB" id="X6LAB2"/>
<evidence type="ECO:0000256" key="1">
    <source>
        <dbReference type="SAM" id="Coils"/>
    </source>
</evidence>
<evidence type="ECO:0000256" key="2">
    <source>
        <dbReference type="SAM" id="MobiDB-lite"/>
    </source>
</evidence>
<dbReference type="EMBL" id="ASPP01046608">
    <property type="protein sequence ID" value="ETN98463.1"/>
    <property type="molecule type" value="Genomic_DNA"/>
</dbReference>
<name>X6LAB2_RETFI</name>
<reference evidence="3 4" key="1">
    <citation type="journal article" date="2013" name="Curr. Biol.">
        <title>The Genome of the Foraminiferan Reticulomyxa filosa.</title>
        <authorList>
            <person name="Glockner G."/>
            <person name="Hulsmann N."/>
            <person name="Schleicher M."/>
            <person name="Noegel A.A."/>
            <person name="Eichinger L."/>
            <person name="Gallinger C."/>
            <person name="Pawlowski J."/>
            <person name="Sierra R."/>
            <person name="Euteneuer U."/>
            <person name="Pillet L."/>
            <person name="Moustafa A."/>
            <person name="Platzer M."/>
            <person name="Groth M."/>
            <person name="Szafranski K."/>
            <person name="Schliwa M."/>
        </authorList>
    </citation>
    <scope>NUCLEOTIDE SEQUENCE [LARGE SCALE GENOMIC DNA]</scope>
</reference>
<feature type="non-terminal residue" evidence="3">
    <location>
        <position position="1"/>
    </location>
</feature>
<protein>
    <submittedName>
        <fullName evidence="3">Axonal transport of synaptic vesicles-like protein</fullName>
    </submittedName>
</protein>
<sequence length="153" mass="18310">TVSTIEHEFSLERRSVRYQKNIKGQLEKLKECVENPKKWSQDKELKDVQDLKSQIQSTENKLRMSERSFQEKRRGSEHKIQRVEDSISRLKDIIQHYQGLNSSWLIFRDPTKAIDYLKEQGYQSIEDIKNKEEEEEEILDKLKKQVGELEKKS</sequence>
<feature type="compositionally biased region" description="Basic and acidic residues" evidence="2">
    <location>
        <begin position="60"/>
        <end position="81"/>
    </location>
</feature>
<keyword evidence="1" id="KW-0175">Coiled coil</keyword>
<gene>
    <name evidence="3" type="ORF">RFI_39035</name>
</gene>
<keyword evidence="4" id="KW-1185">Reference proteome</keyword>
<dbReference type="Proteomes" id="UP000023152">
    <property type="component" value="Unassembled WGS sequence"/>
</dbReference>
<comment type="caution">
    <text evidence="3">The sequence shown here is derived from an EMBL/GenBank/DDBJ whole genome shotgun (WGS) entry which is preliminary data.</text>
</comment>
<feature type="coiled-coil region" evidence="1">
    <location>
        <begin position="125"/>
        <end position="152"/>
    </location>
</feature>
<organism evidence="3 4">
    <name type="scientific">Reticulomyxa filosa</name>
    <dbReference type="NCBI Taxonomy" id="46433"/>
    <lineage>
        <taxon>Eukaryota</taxon>
        <taxon>Sar</taxon>
        <taxon>Rhizaria</taxon>
        <taxon>Retaria</taxon>
        <taxon>Foraminifera</taxon>
        <taxon>Monothalamids</taxon>
        <taxon>Reticulomyxidae</taxon>
        <taxon>Reticulomyxa</taxon>
    </lineage>
</organism>